<organism evidence="2 3">
    <name type="scientific">Aphis glycines</name>
    <name type="common">Soybean aphid</name>
    <dbReference type="NCBI Taxonomy" id="307491"/>
    <lineage>
        <taxon>Eukaryota</taxon>
        <taxon>Metazoa</taxon>
        <taxon>Ecdysozoa</taxon>
        <taxon>Arthropoda</taxon>
        <taxon>Hexapoda</taxon>
        <taxon>Insecta</taxon>
        <taxon>Pterygota</taxon>
        <taxon>Neoptera</taxon>
        <taxon>Paraneoptera</taxon>
        <taxon>Hemiptera</taxon>
        <taxon>Sternorrhyncha</taxon>
        <taxon>Aphidomorpha</taxon>
        <taxon>Aphidoidea</taxon>
        <taxon>Aphididae</taxon>
        <taxon>Aphidini</taxon>
        <taxon>Aphis</taxon>
        <taxon>Aphis</taxon>
    </lineage>
</organism>
<sequence>MDLKSICSQEFIQFMILNGVMNIPLTLTFGENFKLAFYLHGLIFKILRVENLKIISHRNLKHTPPFSPPIPGNKFNLVDTLMGKSKKFPIIKHKNNSSCFYGNKVINTAYCKLLYLCEEVEDCFTDNFMADKPDNSAITEFCDYLIDNYITNNSIFPPKIWAKQSSDRIHTTNACEKYSTEQINQYDYNKGLKCMTILSGLALSTEEIKSKNFSKIINTKLFINLSTSNYDSVTYITSTFDFGPCILPIIVPFLLFFTHPTISSSVLRSRQYLLKNMISAKESYVKKIYLVLFQILQTQLRRMNDLTLEVPWCMPKHKLRFTWNIFLALNQNKIKRSYSSRRTRRIQTGYGDVDNVVDEVMGDLLDAVLATLAGGDKPSSEKPDPQPVECTPLDQDCHPFR</sequence>
<evidence type="ECO:0000313" key="3">
    <source>
        <dbReference type="Proteomes" id="UP000475862"/>
    </source>
</evidence>
<dbReference type="EMBL" id="VYZN01000065">
    <property type="protein sequence ID" value="KAE9524722.1"/>
    <property type="molecule type" value="Genomic_DNA"/>
</dbReference>
<comment type="caution">
    <text evidence="2">The sequence shown here is derived from an EMBL/GenBank/DDBJ whole genome shotgun (WGS) entry which is preliminary data.</text>
</comment>
<keyword evidence="3" id="KW-1185">Reference proteome</keyword>
<name>A0A6G0T2J1_APHGL</name>
<protein>
    <submittedName>
        <fullName evidence="2">Uncharacterized protein</fullName>
    </submittedName>
</protein>
<dbReference type="AlphaFoldDB" id="A0A6G0T2J1"/>
<reference evidence="2 3" key="1">
    <citation type="submission" date="2019-08" db="EMBL/GenBank/DDBJ databases">
        <title>The genome of the soybean aphid Biotype 1, its phylome, world population structure and adaptation to the North American continent.</title>
        <authorList>
            <person name="Giordano R."/>
            <person name="Donthu R.K."/>
            <person name="Hernandez A.G."/>
            <person name="Wright C.L."/>
            <person name="Zimin A.V."/>
        </authorList>
    </citation>
    <scope>NUCLEOTIDE SEQUENCE [LARGE SCALE GENOMIC DNA]</scope>
    <source>
        <tissue evidence="2">Whole aphids</tissue>
    </source>
</reference>
<proteinExistence type="predicted"/>
<evidence type="ECO:0000256" key="1">
    <source>
        <dbReference type="SAM" id="MobiDB-lite"/>
    </source>
</evidence>
<gene>
    <name evidence="2" type="ORF">AGLY_014772</name>
</gene>
<evidence type="ECO:0000313" key="2">
    <source>
        <dbReference type="EMBL" id="KAE9524722.1"/>
    </source>
</evidence>
<dbReference type="Proteomes" id="UP000475862">
    <property type="component" value="Unassembled WGS sequence"/>
</dbReference>
<accession>A0A6G0T2J1</accession>
<feature type="region of interest" description="Disordered" evidence="1">
    <location>
        <begin position="375"/>
        <end position="401"/>
    </location>
</feature>